<evidence type="ECO:0000256" key="4">
    <source>
        <dbReference type="ARBA" id="ARBA00023004"/>
    </source>
</evidence>
<dbReference type="STRING" id="1619036.US58_C0029G0008"/>
<dbReference type="PRINTS" id="PR00352">
    <property type="entry name" value="3FE4SFRDOXIN"/>
</dbReference>
<dbReference type="PROSITE" id="PS51379">
    <property type="entry name" value="4FE4S_FER_2"/>
    <property type="match status" value="1"/>
</dbReference>
<keyword evidence="5 6" id="KW-0411">Iron-sulfur</keyword>
<dbReference type="PANTHER" id="PTHR36923:SF3">
    <property type="entry name" value="FERREDOXIN"/>
    <property type="match status" value="1"/>
</dbReference>
<dbReference type="InterPro" id="IPR051269">
    <property type="entry name" value="Fe-S_cluster_ET"/>
</dbReference>
<keyword evidence="4 6" id="KW-0408">Iron</keyword>
<dbReference type="InterPro" id="IPR017896">
    <property type="entry name" value="4Fe4S_Fe-S-bd"/>
</dbReference>
<accession>A0A0G0HMF3</accession>
<dbReference type="Gene3D" id="3.30.70.20">
    <property type="match status" value="1"/>
</dbReference>
<keyword evidence="1 6" id="KW-0813">Transport</keyword>
<name>A0A0G0HMF3_9BACT</name>
<dbReference type="SUPFAM" id="SSF54862">
    <property type="entry name" value="4Fe-4S ferredoxins"/>
    <property type="match status" value="1"/>
</dbReference>
<evidence type="ECO:0000313" key="9">
    <source>
        <dbReference type="Proteomes" id="UP000034333"/>
    </source>
</evidence>
<organism evidence="8 9">
    <name type="scientific">Candidatus Magasanikbacteria bacterium GW2011_GWA2_37_8</name>
    <dbReference type="NCBI Taxonomy" id="1619036"/>
    <lineage>
        <taxon>Bacteria</taxon>
        <taxon>Candidatus Magasanikiibacteriota</taxon>
    </lineage>
</organism>
<protein>
    <recommendedName>
        <fullName evidence="6">Ferredoxin</fullName>
    </recommendedName>
</protein>
<dbReference type="GO" id="GO:0051536">
    <property type="term" value="F:iron-sulfur cluster binding"/>
    <property type="evidence" value="ECO:0007669"/>
    <property type="project" value="UniProtKB-KW"/>
</dbReference>
<comment type="function">
    <text evidence="6">Ferredoxins are iron-sulfur proteins that transfer electrons in a wide variety of metabolic reactions.</text>
</comment>
<dbReference type="InterPro" id="IPR001080">
    <property type="entry name" value="3Fe4S_ferredoxin"/>
</dbReference>
<dbReference type="Pfam" id="PF13370">
    <property type="entry name" value="Fer4_13"/>
    <property type="match status" value="1"/>
</dbReference>
<evidence type="ECO:0000256" key="1">
    <source>
        <dbReference type="ARBA" id="ARBA00022448"/>
    </source>
</evidence>
<sequence length="61" mass="6457">MPELKVDKEKCIGCGTCIALAGASFKFDENGKAEEILPPGDDVDTVKMASDSCPVQAIEIK</sequence>
<dbReference type="EMBL" id="LBTN01000029">
    <property type="protein sequence ID" value="KKQ39730.1"/>
    <property type="molecule type" value="Genomic_DNA"/>
</dbReference>
<gene>
    <name evidence="8" type="ORF">US58_C0029G0008</name>
</gene>
<dbReference type="Proteomes" id="UP000034333">
    <property type="component" value="Unassembled WGS sequence"/>
</dbReference>
<comment type="caution">
    <text evidence="8">The sequence shown here is derived from an EMBL/GenBank/DDBJ whole genome shotgun (WGS) entry which is preliminary data.</text>
</comment>
<evidence type="ECO:0000256" key="3">
    <source>
        <dbReference type="ARBA" id="ARBA00022982"/>
    </source>
</evidence>
<dbReference type="PANTHER" id="PTHR36923">
    <property type="entry name" value="FERREDOXIN"/>
    <property type="match status" value="1"/>
</dbReference>
<evidence type="ECO:0000313" key="8">
    <source>
        <dbReference type="EMBL" id="KKQ39730.1"/>
    </source>
</evidence>
<dbReference type="AlphaFoldDB" id="A0A0G0HMF3"/>
<evidence type="ECO:0000256" key="2">
    <source>
        <dbReference type="ARBA" id="ARBA00022723"/>
    </source>
</evidence>
<keyword evidence="3 6" id="KW-0249">Electron transport</keyword>
<evidence type="ECO:0000256" key="6">
    <source>
        <dbReference type="RuleBase" id="RU368020"/>
    </source>
</evidence>
<dbReference type="GO" id="GO:0005506">
    <property type="term" value="F:iron ion binding"/>
    <property type="evidence" value="ECO:0007669"/>
    <property type="project" value="UniProtKB-UniRule"/>
</dbReference>
<dbReference type="GO" id="GO:0009055">
    <property type="term" value="F:electron transfer activity"/>
    <property type="evidence" value="ECO:0007669"/>
    <property type="project" value="UniProtKB-UniRule"/>
</dbReference>
<keyword evidence="2 6" id="KW-0479">Metal-binding</keyword>
<feature type="domain" description="4Fe-4S ferredoxin-type" evidence="7">
    <location>
        <begin position="2"/>
        <end position="30"/>
    </location>
</feature>
<evidence type="ECO:0000256" key="5">
    <source>
        <dbReference type="ARBA" id="ARBA00023014"/>
    </source>
</evidence>
<proteinExistence type="predicted"/>
<evidence type="ECO:0000259" key="7">
    <source>
        <dbReference type="PROSITE" id="PS51379"/>
    </source>
</evidence>
<reference evidence="8 9" key="1">
    <citation type="journal article" date="2015" name="Nature">
        <title>rRNA introns, odd ribosomes, and small enigmatic genomes across a large radiation of phyla.</title>
        <authorList>
            <person name="Brown C.T."/>
            <person name="Hug L.A."/>
            <person name="Thomas B.C."/>
            <person name="Sharon I."/>
            <person name="Castelle C.J."/>
            <person name="Singh A."/>
            <person name="Wilkins M.J."/>
            <person name="Williams K.H."/>
            <person name="Banfield J.F."/>
        </authorList>
    </citation>
    <scope>NUCLEOTIDE SEQUENCE [LARGE SCALE GENOMIC DNA]</scope>
</reference>